<protein>
    <submittedName>
        <fullName evidence="2">Uncharacterized protein</fullName>
    </submittedName>
</protein>
<sequence length="127" mass="13826">MANVAAGRQVVRCSRWEHSTGWTEDEALAGYEDIAGQYSIIDVQIRTTHALSLIFVGPASVVPVTVPFPLLDAARRTSRARRFRLRTAPTRSPSTIQSPFRAIYAPSPTPRQPPSSGSFSSSLQLGT</sequence>
<proteinExistence type="predicted"/>
<accession>A0A9N9V284</accession>
<evidence type="ECO:0000313" key="2">
    <source>
        <dbReference type="EMBL" id="CAH0014801.1"/>
    </source>
</evidence>
<name>A0A9N9V284_9HYPO</name>
<dbReference type="Proteomes" id="UP000696573">
    <property type="component" value="Unassembled WGS sequence"/>
</dbReference>
<reference evidence="2" key="1">
    <citation type="submission" date="2021-10" db="EMBL/GenBank/DDBJ databases">
        <authorList>
            <person name="Piombo E."/>
        </authorList>
    </citation>
    <scope>NUCLEOTIDE SEQUENCE</scope>
</reference>
<dbReference type="OrthoDB" id="10399531at2759"/>
<comment type="caution">
    <text evidence="2">The sequence shown here is derived from an EMBL/GenBank/DDBJ whole genome shotgun (WGS) entry which is preliminary data.</text>
</comment>
<gene>
    <name evidence="2" type="ORF">CRHIZ90672A_00016098</name>
</gene>
<organism evidence="2 3">
    <name type="scientific">Clonostachys rhizophaga</name>
    <dbReference type="NCBI Taxonomy" id="160324"/>
    <lineage>
        <taxon>Eukaryota</taxon>
        <taxon>Fungi</taxon>
        <taxon>Dikarya</taxon>
        <taxon>Ascomycota</taxon>
        <taxon>Pezizomycotina</taxon>
        <taxon>Sordariomycetes</taxon>
        <taxon>Hypocreomycetidae</taxon>
        <taxon>Hypocreales</taxon>
        <taxon>Bionectriaceae</taxon>
        <taxon>Clonostachys</taxon>
    </lineage>
</organism>
<dbReference type="EMBL" id="CABFNQ020000438">
    <property type="protein sequence ID" value="CAH0014801.1"/>
    <property type="molecule type" value="Genomic_DNA"/>
</dbReference>
<feature type="compositionally biased region" description="Low complexity" evidence="1">
    <location>
        <begin position="114"/>
        <end position="127"/>
    </location>
</feature>
<keyword evidence="3" id="KW-1185">Reference proteome</keyword>
<dbReference type="AlphaFoldDB" id="A0A9N9V284"/>
<evidence type="ECO:0000313" key="3">
    <source>
        <dbReference type="Proteomes" id="UP000696573"/>
    </source>
</evidence>
<feature type="region of interest" description="Disordered" evidence="1">
    <location>
        <begin position="86"/>
        <end position="127"/>
    </location>
</feature>
<evidence type="ECO:0000256" key="1">
    <source>
        <dbReference type="SAM" id="MobiDB-lite"/>
    </source>
</evidence>